<name>A0ABS7EE59_9GAMM</name>
<organism evidence="2 3">
    <name type="scientific">Neiella holothuriorum</name>
    <dbReference type="NCBI Taxonomy" id="2870530"/>
    <lineage>
        <taxon>Bacteria</taxon>
        <taxon>Pseudomonadati</taxon>
        <taxon>Pseudomonadota</taxon>
        <taxon>Gammaproteobacteria</taxon>
        <taxon>Alteromonadales</taxon>
        <taxon>Echinimonadaceae</taxon>
        <taxon>Neiella</taxon>
    </lineage>
</organism>
<dbReference type="PANTHER" id="PTHR34219">
    <property type="entry name" value="IRON-REGULATED INNER MEMBRANE PROTEIN-RELATED"/>
    <property type="match status" value="1"/>
</dbReference>
<reference evidence="2" key="1">
    <citation type="submission" date="2021-07" db="EMBL/GenBank/DDBJ databases">
        <title>Neiella marina sp. nov., isolated from the intestinal content of sea cucumber Apostichopus japonicus.</title>
        <authorList>
            <person name="Bai X."/>
        </authorList>
    </citation>
    <scope>NUCLEOTIDE SEQUENCE</scope>
    <source>
        <strain evidence="2">126</strain>
    </source>
</reference>
<sequence>MRVRSDILRTYQNIHTWTGILSGLLLFIGFYAGSLTMFQQQIDQWATPPAQHLPMVEHDQMQLLVDKVLAEHPNAANAMTLHLDGSKSPITWYEQGEPRELSLNDVLWHATLDDSNQLVAEQIPANALSAMIDYLHRSAGILGELGHDHVGVYLLGIASVLYFIALISGVIFLLPTLVKSFFALRTKKGANRFWLDSHNLVGIGSLPFHLMIAFTVVVFAFHDFFYGGLKVLIYGDQPMFPRLAPSEIAYQLDDMPSIETILDEALSYDASYQPVQIDLQGLNGQRPLVGVQMASETAMMRGPITDYIMLNPYTFDIYGSSFRTNEDGLWERMVATFFAMHFGSFGGDLGRWLYFFMGLAGAFLFYSGNLLWLEKRRNKTQQQQSSAVTIMAKLTVGVSLGSIAGVVLCLAATKWLVPLSLNINHAYMWLYYTSFLVGIAFAFGFRPIVAAVHLQRIIAVLCLAIPLTSLVGWVMPQLGPWPSIDAASLGVDFTSLIFAALFWWGATKTQARGNNGEPNSIWAR</sequence>
<feature type="transmembrane region" description="Helical" evidence="1">
    <location>
        <begin position="152"/>
        <end position="178"/>
    </location>
</feature>
<dbReference type="Pfam" id="PF03929">
    <property type="entry name" value="PepSY_TM"/>
    <property type="match status" value="1"/>
</dbReference>
<proteinExistence type="predicted"/>
<dbReference type="InterPro" id="IPR005625">
    <property type="entry name" value="PepSY-ass_TM"/>
</dbReference>
<dbReference type="RefSeq" id="WP_220103315.1">
    <property type="nucleotide sequence ID" value="NZ_JAHZSS010000005.1"/>
</dbReference>
<feature type="transmembrane region" description="Helical" evidence="1">
    <location>
        <begin position="199"/>
        <end position="221"/>
    </location>
</feature>
<feature type="transmembrane region" description="Helical" evidence="1">
    <location>
        <begin position="487"/>
        <end position="506"/>
    </location>
</feature>
<dbReference type="EMBL" id="JAHZSS010000005">
    <property type="protein sequence ID" value="MBW8190629.1"/>
    <property type="molecule type" value="Genomic_DNA"/>
</dbReference>
<feature type="transmembrane region" description="Helical" evidence="1">
    <location>
        <begin position="457"/>
        <end position="475"/>
    </location>
</feature>
<feature type="transmembrane region" description="Helical" evidence="1">
    <location>
        <begin position="394"/>
        <end position="417"/>
    </location>
</feature>
<evidence type="ECO:0000256" key="1">
    <source>
        <dbReference type="SAM" id="Phobius"/>
    </source>
</evidence>
<feature type="transmembrane region" description="Helical" evidence="1">
    <location>
        <begin position="20"/>
        <end position="38"/>
    </location>
</feature>
<keyword evidence="3" id="KW-1185">Reference proteome</keyword>
<feature type="transmembrane region" description="Helical" evidence="1">
    <location>
        <begin position="429"/>
        <end position="445"/>
    </location>
</feature>
<protein>
    <submittedName>
        <fullName evidence="2">PepSY domain-containing protein</fullName>
    </submittedName>
</protein>
<feature type="transmembrane region" description="Helical" evidence="1">
    <location>
        <begin position="352"/>
        <end position="373"/>
    </location>
</feature>
<dbReference type="PANTHER" id="PTHR34219:SF9">
    <property type="entry name" value="IRON-REGULATED INNER MEMBRANE PROTEIN"/>
    <property type="match status" value="1"/>
</dbReference>
<comment type="caution">
    <text evidence="2">The sequence shown here is derived from an EMBL/GenBank/DDBJ whole genome shotgun (WGS) entry which is preliminary data.</text>
</comment>
<keyword evidence="1" id="KW-0472">Membrane</keyword>
<evidence type="ECO:0000313" key="2">
    <source>
        <dbReference type="EMBL" id="MBW8190629.1"/>
    </source>
</evidence>
<gene>
    <name evidence="2" type="ORF">K0504_06225</name>
</gene>
<accession>A0ABS7EE59</accession>
<keyword evidence="1" id="KW-0812">Transmembrane</keyword>
<keyword evidence="1" id="KW-1133">Transmembrane helix</keyword>
<dbReference type="Proteomes" id="UP001166251">
    <property type="component" value="Unassembled WGS sequence"/>
</dbReference>
<evidence type="ECO:0000313" key="3">
    <source>
        <dbReference type="Proteomes" id="UP001166251"/>
    </source>
</evidence>